<reference evidence="1 2" key="1">
    <citation type="submission" date="2017-12" db="EMBL/GenBank/DDBJ databases">
        <title>Phylogenetic diversity of female urinary microbiome.</title>
        <authorList>
            <person name="Thomas-White K."/>
            <person name="Wolfe A.J."/>
        </authorList>
    </citation>
    <scope>NUCLEOTIDE SEQUENCE [LARGE SCALE GENOMIC DNA]</scope>
    <source>
        <strain evidence="1 2">UMB1298</strain>
    </source>
</reference>
<accession>A0A2I1P8Y1</accession>
<evidence type="ECO:0000313" key="1">
    <source>
        <dbReference type="EMBL" id="PKZ41073.1"/>
    </source>
</evidence>
<proteinExistence type="predicted"/>
<keyword evidence="2" id="KW-1185">Reference proteome</keyword>
<dbReference type="AlphaFoldDB" id="A0A2I1P8Y1"/>
<name>A0A2I1P8Y1_9MICO</name>
<protein>
    <submittedName>
        <fullName evidence="1">Uncharacterized protein</fullName>
    </submittedName>
</protein>
<evidence type="ECO:0000313" key="2">
    <source>
        <dbReference type="Proteomes" id="UP000234206"/>
    </source>
</evidence>
<gene>
    <name evidence="1" type="ORF">CYJ76_09570</name>
</gene>
<sequence length="134" mass="14636">MACDASPLTPRDVLLEFLRTFVRERHLAEEIDILRVRLDELADCLQVVYTRHGLTGVYGYSECGLTNVIPRTVTDPGRAPLDAAAVVHGRMRDLASDICTVLQEAPGFEAPATGIGWSGPGPHRECVTVPLVRL</sequence>
<dbReference type="Proteomes" id="UP000234206">
    <property type="component" value="Unassembled WGS sequence"/>
</dbReference>
<comment type="caution">
    <text evidence="1">The sequence shown here is derived from an EMBL/GenBank/DDBJ whole genome shotgun (WGS) entry which is preliminary data.</text>
</comment>
<dbReference type="EMBL" id="PKIZ01000019">
    <property type="protein sequence ID" value="PKZ41073.1"/>
    <property type="molecule type" value="Genomic_DNA"/>
</dbReference>
<dbReference type="RefSeq" id="WP_101849975.1">
    <property type="nucleotide sequence ID" value="NZ_PKIZ01000019.1"/>
</dbReference>
<organism evidence="1 2">
    <name type="scientific">Kytococcus schroeteri</name>
    <dbReference type="NCBI Taxonomy" id="138300"/>
    <lineage>
        <taxon>Bacteria</taxon>
        <taxon>Bacillati</taxon>
        <taxon>Actinomycetota</taxon>
        <taxon>Actinomycetes</taxon>
        <taxon>Micrococcales</taxon>
        <taxon>Kytococcaceae</taxon>
        <taxon>Kytococcus</taxon>
    </lineage>
</organism>